<accession>A0A842F642</accession>
<dbReference type="EMBL" id="JAARYY010000001">
    <property type="protein sequence ID" value="MBC2242863.1"/>
    <property type="molecule type" value="Genomic_DNA"/>
</dbReference>
<proteinExistence type="predicted"/>
<feature type="coiled-coil region" evidence="1">
    <location>
        <begin position="371"/>
        <end position="416"/>
    </location>
</feature>
<evidence type="ECO:0000313" key="3">
    <source>
        <dbReference type="Proteomes" id="UP000550367"/>
    </source>
</evidence>
<dbReference type="Gene3D" id="3.40.50.300">
    <property type="entry name" value="P-loop containing nucleotide triphosphate hydrolases"/>
    <property type="match status" value="1"/>
</dbReference>
<protein>
    <recommendedName>
        <fullName evidence="4">Rad50/SbcC-type AAA domain-containing protein</fullName>
    </recommendedName>
</protein>
<dbReference type="RefSeq" id="WP_185551302.1">
    <property type="nucleotide sequence ID" value="NZ_JAARYY010000001.1"/>
</dbReference>
<dbReference type="Proteomes" id="UP000550367">
    <property type="component" value="Unassembled WGS sequence"/>
</dbReference>
<evidence type="ECO:0008006" key="4">
    <source>
        <dbReference type="Google" id="ProtNLM"/>
    </source>
</evidence>
<reference evidence="2 3" key="1">
    <citation type="submission" date="2020-03" db="EMBL/GenBank/DDBJ databases">
        <title>Soil Listeria distribution.</title>
        <authorList>
            <person name="Liao J."/>
            <person name="Wiedmann M."/>
        </authorList>
    </citation>
    <scope>NUCLEOTIDE SEQUENCE [LARGE SCALE GENOMIC DNA]</scope>
    <source>
        <strain evidence="2 3">FSL L7-0153</strain>
    </source>
</reference>
<evidence type="ECO:0000256" key="1">
    <source>
        <dbReference type="SAM" id="Coils"/>
    </source>
</evidence>
<name>A0A842F642_9LIST</name>
<gene>
    <name evidence="2" type="ORF">HCB25_02220</name>
</gene>
<organism evidence="2 3">
    <name type="scientific">Listeria booriae</name>
    <dbReference type="NCBI Taxonomy" id="1552123"/>
    <lineage>
        <taxon>Bacteria</taxon>
        <taxon>Bacillati</taxon>
        <taxon>Bacillota</taxon>
        <taxon>Bacilli</taxon>
        <taxon>Bacillales</taxon>
        <taxon>Listeriaceae</taxon>
        <taxon>Listeria</taxon>
    </lineage>
</organism>
<dbReference type="AlphaFoldDB" id="A0A842F642"/>
<evidence type="ECO:0000313" key="2">
    <source>
        <dbReference type="EMBL" id="MBC2242863.1"/>
    </source>
</evidence>
<keyword evidence="1" id="KW-0175">Coiled coil</keyword>
<comment type="caution">
    <text evidence="2">The sequence shown here is derived from an EMBL/GenBank/DDBJ whole genome shotgun (WGS) entry which is preliminary data.</text>
</comment>
<feature type="coiled-coil region" evidence="1">
    <location>
        <begin position="169"/>
        <end position="196"/>
    </location>
</feature>
<sequence length="553" mass="65066">MIIKSFSIVDFKNKEAQNFCFESKTNLIVSRSNTQGKSSLLKSMYFTLGFDVRQFPSGWDINDMYFQMEVRIADSDYTITRQKDIYRVSDEVDSMSVKEYSEWLQKKLNINMKLANVYTKKLSNVYSSAFILPFYIDQDDSWDGGMYKRVSDTLNQYSGIPKNVFESVLSLSNIEIDELQNTLTNSRKEKNTAKSIINNFFKIVEEYKEENENIDGVTRIDKEALKKEIDRYLRLVNDFNEEATDYKVKLLNKQEILDMQKQELSELDQLLKMNRKRYNSIETECKFCHSQLTVEQSLTRLDLSNNEFEISLLKDEVQKEIQKLTGEIKEFKLKQIIVERKVDAINSKIQKSKELLTIDDYVKVTAKKEAINEMENLIEKQILMKHRLEETIKVLIKKIKELKSEKRELRMSLEKDYDIQISHVKSILTGVNLNELKFLEFKKIEGSGMNKNKKYLAYYLVYFNLVKKYGSYKIPFCIDSFIKNEIAGDNAIEMFGAVENYFFDDNIQSFFSIVSDNLKHLKHEKDYNKVVVSGKLLSKDRYDDISLKFNFEV</sequence>
<dbReference type="InterPro" id="IPR027417">
    <property type="entry name" value="P-loop_NTPase"/>
</dbReference>